<evidence type="ECO:0000259" key="2">
    <source>
        <dbReference type="Pfam" id="PF25003"/>
    </source>
</evidence>
<name>A0A3M7KU33_AUXPR</name>
<feature type="non-terminal residue" evidence="3">
    <location>
        <position position="1"/>
    </location>
</feature>
<feature type="domain" description="AB hydrolase-1" evidence="1">
    <location>
        <begin position="36"/>
        <end position="304"/>
    </location>
</feature>
<dbReference type="InterPro" id="IPR056683">
    <property type="entry name" value="DUF7781"/>
</dbReference>
<sequence>ASLSESAIRTETWTWRGHRIRYLVAGRRGDSSSPALLLVHGFGSNADHWRKIMEVQAGDRQVYAIDLLGYGYSDKPNPRLAGPPSSLYNFDTWSDQLLDFTRAVIGRSAVLSCNSVGGLAGLQAAVKDPAIVRAVQVINISLRALHLSKQAAWKRPAVSTLQRALRTTGAGPWLFKRLATRDGVRRVLQTCYGDPKTVTDELVDYILKPGLEPGAVEVFLDFISYSSGPLPEDLLQACKVPVSILWGEADPWEPVKLGRTLALYPSVEEWASLPGKQGALWRRCRTAHGGVGHCPQDEAPDQVNPFVTEFMRRHGGDDFDEVSNWSEGSHRSSDLDTIQDLMRRFTLDYQPDYTLKLRNRFSGLVLGADFTHSPVTNTQASALVVKPVSPGAPWRRLRLDSEGTVTLRSRKLQWWLLTLDLEGHANPLRRTSNLSFRVATKWDMYRGQIRNKKRVALGSGSEARVHYTVNYNLPEIEGNFKTAGRDLAQNVTADVGYAHGDIPRVELIKVSHSWLAEAVAHVSRGTRVAVDW</sequence>
<proteinExistence type="predicted"/>
<comment type="caution">
    <text evidence="3">The sequence shown here is derived from an EMBL/GenBank/DDBJ whole genome shotgun (WGS) entry which is preliminary data.</text>
</comment>
<accession>A0A3M7KU33</accession>
<dbReference type="SUPFAM" id="SSF53474">
    <property type="entry name" value="alpha/beta-Hydrolases"/>
    <property type="match status" value="1"/>
</dbReference>
<organism evidence="3 4">
    <name type="scientific">Auxenochlorella protothecoides</name>
    <name type="common">Green microalga</name>
    <name type="synonym">Chlorella protothecoides</name>
    <dbReference type="NCBI Taxonomy" id="3075"/>
    <lineage>
        <taxon>Eukaryota</taxon>
        <taxon>Viridiplantae</taxon>
        <taxon>Chlorophyta</taxon>
        <taxon>core chlorophytes</taxon>
        <taxon>Trebouxiophyceae</taxon>
        <taxon>Chlorellales</taxon>
        <taxon>Chlorellaceae</taxon>
        <taxon>Auxenochlorella</taxon>
    </lineage>
</organism>
<dbReference type="Pfam" id="PF12697">
    <property type="entry name" value="Abhydrolase_6"/>
    <property type="match status" value="1"/>
</dbReference>
<dbReference type="PANTHER" id="PTHR46438">
    <property type="entry name" value="ALPHA/BETA-HYDROLASES SUPERFAMILY PROTEIN"/>
    <property type="match status" value="1"/>
</dbReference>
<evidence type="ECO:0000313" key="4">
    <source>
        <dbReference type="Proteomes" id="UP000279271"/>
    </source>
</evidence>
<reference evidence="4" key="1">
    <citation type="journal article" date="2018" name="Algal Res.">
        <title>Characterization of plant carbon substrate utilization by Auxenochlorella protothecoides.</title>
        <authorList>
            <person name="Vogler B.W."/>
            <person name="Starkenburg S.R."/>
            <person name="Sudasinghe N."/>
            <person name="Schambach J.Y."/>
            <person name="Rollin J.A."/>
            <person name="Pattathil S."/>
            <person name="Barry A.N."/>
        </authorList>
    </citation>
    <scope>NUCLEOTIDE SEQUENCE [LARGE SCALE GENOMIC DNA]</scope>
    <source>
        <strain evidence="4">UTEX 25</strain>
    </source>
</reference>
<dbReference type="AlphaFoldDB" id="A0A3M7KU33"/>
<dbReference type="PANTHER" id="PTHR46438:SF12">
    <property type="entry name" value="ALPHA_BETA-HYDROLASES SUPERFAMILY PROTEIN"/>
    <property type="match status" value="1"/>
</dbReference>
<evidence type="ECO:0000313" key="3">
    <source>
        <dbReference type="EMBL" id="RMZ53857.1"/>
    </source>
</evidence>
<dbReference type="InterPro" id="IPR000073">
    <property type="entry name" value="AB_hydrolase_1"/>
</dbReference>
<dbReference type="Proteomes" id="UP000279271">
    <property type="component" value="Unassembled WGS sequence"/>
</dbReference>
<gene>
    <name evidence="3" type="ORF">APUTEX25_005603</name>
</gene>
<dbReference type="Pfam" id="PF25003">
    <property type="entry name" value="DUF7781"/>
    <property type="match status" value="1"/>
</dbReference>
<dbReference type="EMBL" id="QOKY01000193">
    <property type="protein sequence ID" value="RMZ53857.1"/>
    <property type="molecule type" value="Genomic_DNA"/>
</dbReference>
<dbReference type="Gene3D" id="3.40.50.1820">
    <property type="entry name" value="alpha/beta hydrolase"/>
    <property type="match status" value="1"/>
</dbReference>
<feature type="domain" description="DUF7781" evidence="2">
    <location>
        <begin position="344"/>
        <end position="508"/>
    </location>
</feature>
<protein>
    <submittedName>
        <fullName evidence="3">Uncharacterized protein</fullName>
    </submittedName>
</protein>
<evidence type="ECO:0000259" key="1">
    <source>
        <dbReference type="Pfam" id="PF12697"/>
    </source>
</evidence>
<dbReference type="InterPro" id="IPR029058">
    <property type="entry name" value="AB_hydrolase_fold"/>
</dbReference>